<keyword evidence="2" id="KW-1185">Reference proteome</keyword>
<gene>
    <name evidence="1" type="ORF">Acr_20g0004740</name>
</gene>
<dbReference type="InterPro" id="IPR014718">
    <property type="entry name" value="GH-type_carb-bd"/>
</dbReference>
<evidence type="ECO:0000313" key="1">
    <source>
        <dbReference type="EMBL" id="GFZ08666.1"/>
    </source>
</evidence>
<dbReference type="SUPFAM" id="SSF74650">
    <property type="entry name" value="Galactose mutarotase-like"/>
    <property type="match status" value="1"/>
</dbReference>
<proteinExistence type="predicted"/>
<dbReference type="GO" id="GO:0030246">
    <property type="term" value="F:carbohydrate binding"/>
    <property type="evidence" value="ECO:0007669"/>
    <property type="project" value="InterPro"/>
</dbReference>
<organism evidence="1 2">
    <name type="scientific">Actinidia rufa</name>
    <dbReference type="NCBI Taxonomy" id="165716"/>
    <lineage>
        <taxon>Eukaryota</taxon>
        <taxon>Viridiplantae</taxon>
        <taxon>Streptophyta</taxon>
        <taxon>Embryophyta</taxon>
        <taxon>Tracheophyta</taxon>
        <taxon>Spermatophyta</taxon>
        <taxon>Magnoliopsida</taxon>
        <taxon>eudicotyledons</taxon>
        <taxon>Gunneridae</taxon>
        <taxon>Pentapetalae</taxon>
        <taxon>asterids</taxon>
        <taxon>Ericales</taxon>
        <taxon>Actinidiaceae</taxon>
        <taxon>Actinidia</taxon>
    </lineage>
</organism>
<sequence length="221" mass="24932">MSNSERVHVELCKGASGLDKVVLRDRGSSAEVYLYGGHVTSWKNEHGEELLFVSSKAIFKPPKAIRGGIPICFPQFSNHGPLEPHGFARNRFWSIDIDPPPFPTQSSSKAFIDLILKPSEEDLKIWPHSFEFRLRVTLGPGGDLMLTSRIRNTNTDGKVFTFTFAYHTYFSVSDIRLIVMVCPLIFLNYEVNFLFPSLSKCHQGYVGFRNGLDDLGKDSSR</sequence>
<protein>
    <submittedName>
        <fullName evidence="1">Galactose mutarotase-like superfamily protein</fullName>
    </submittedName>
</protein>
<dbReference type="GO" id="GO:0005737">
    <property type="term" value="C:cytoplasm"/>
    <property type="evidence" value="ECO:0007669"/>
    <property type="project" value="TreeGrafter"/>
</dbReference>
<dbReference type="Gene3D" id="2.70.98.10">
    <property type="match status" value="1"/>
</dbReference>
<dbReference type="InterPro" id="IPR011013">
    <property type="entry name" value="Gal_mutarotase_sf_dom"/>
</dbReference>
<dbReference type="EMBL" id="BJWL01000020">
    <property type="protein sequence ID" value="GFZ08666.1"/>
    <property type="molecule type" value="Genomic_DNA"/>
</dbReference>
<dbReference type="OrthoDB" id="1659429at2759"/>
<evidence type="ECO:0000313" key="2">
    <source>
        <dbReference type="Proteomes" id="UP000585474"/>
    </source>
</evidence>
<dbReference type="GO" id="GO:0047938">
    <property type="term" value="F:glucose-6-phosphate 1-epimerase activity"/>
    <property type="evidence" value="ECO:0007669"/>
    <property type="project" value="TreeGrafter"/>
</dbReference>
<dbReference type="Proteomes" id="UP000585474">
    <property type="component" value="Unassembled WGS sequence"/>
</dbReference>
<accession>A0A7J0GCX0</accession>
<dbReference type="InterPro" id="IPR008183">
    <property type="entry name" value="Aldose_1/G6P_1-epimerase"/>
</dbReference>
<dbReference type="AlphaFoldDB" id="A0A7J0GCX0"/>
<name>A0A7J0GCX0_9ERIC</name>
<dbReference type="PANTHER" id="PTHR11122:SF13">
    <property type="entry name" value="GLUCOSE-6-PHOSPHATE 1-EPIMERASE"/>
    <property type="match status" value="1"/>
</dbReference>
<dbReference type="GO" id="GO:0005975">
    <property type="term" value="P:carbohydrate metabolic process"/>
    <property type="evidence" value="ECO:0007669"/>
    <property type="project" value="InterPro"/>
</dbReference>
<dbReference type="Pfam" id="PF01263">
    <property type="entry name" value="Aldose_epim"/>
    <property type="match status" value="1"/>
</dbReference>
<reference evidence="1 2" key="1">
    <citation type="submission" date="2019-07" db="EMBL/GenBank/DDBJ databases">
        <title>De Novo Assembly of kiwifruit Actinidia rufa.</title>
        <authorList>
            <person name="Sugita-Konishi S."/>
            <person name="Sato K."/>
            <person name="Mori E."/>
            <person name="Abe Y."/>
            <person name="Kisaki G."/>
            <person name="Hamano K."/>
            <person name="Suezawa K."/>
            <person name="Otani M."/>
            <person name="Fukuda T."/>
            <person name="Manabe T."/>
            <person name="Gomi K."/>
            <person name="Tabuchi M."/>
            <person name="Akimitsu K."/>
            <person name="Kataoka I."/>
        </authorList>
    </citation>
    <scope>NUCLEOTIDE SEQUENCE [LARGE SCALE GENOMIC DNA]</scope>
    <source>
        <strain evidence="2">cv. Fuchu</strain>
    </source>
</reference>
<dbReference type="PANTHER" id="PTHR11122">
    <property type="entry name" value="APOSPORY-ASSOCIATED PROTEIN C-RELATED"/>
    <property type="match status" value="1"/>
</dbReference>
<comment type="caution">
    <text evidence="1">The sequence shown here is derived from an EMBL/GenBank/DDBJ whole genome shotgun (WGS) entry which is preliminary data.</text>
</comment>